<dbReference type="KEGG" id="mcun:NCTC10297_00715"/>
<evidence type="ECO:0000313" key="2">
    <source>
        <dbReference type="Proteomes" id="UP000274100"/>
    </source>
</evidence>
<sequence length="126" mass="14092">MSFWNSLLKAAGTAMSAAGDIYNATLIETWNAYKRKNQDTLGRIIEAHETTSQKRAIAIAACHRNGYMLTEVFLDHYYANTEGGKYDNKPLVKESLSSLIKKIAEVDGDDAQELIDALQGALRRYF</sequence>
<proteinExistence type="predicted"/>
<organism evidence="1 2">
    <name type="scientific">Moraxella cuniculi</name>
    <dbReference type="NCBI Taxonomy" id="34061"/>
    <lineage>
        <taxon>Bacteria</taxon>
        <taxon>Pseudomonadati</taxon>
        <taxon>Pseudomonadota</taxon>
        <taxon>Gammaproteobacteria</taxon>
        <taxon>Moraxellales</taxon>
        <taxon>Moraxellaceae</taxon>
        <taxon>Moraxella</taxon>
    </lineage>
</organism>
<reference evidence="1 2" key="1">
    <citation type="submission" date="2018-12" db="EMBL/GenBank/DDBJ databases">
        <authorList>
            <consortium name="Pathogen Informatics"/>
        </authorList>
    </citation>
    <scope>NUCLEOTIDE SEQUENCE [LARGE SCALE GENOMIC DNA]</scope>
    <source>
        <strain evidence="1 2">NCTC10297</strain>
    </source>
</reference>
<accession>A0A3S4SYM5</accession>
<evidence type="ECO:0000313" key="1">
    <source>
        <dbReference type="EMBL" id="VEG12773.1"/>
    </source>
</evidence>
<protein>
    <submittedName>
        <fullName evidence="1">Uncharacterized protein</fullName>
    </submittedName>
</protein>
<dbReference type="AlphaFoldDB" id="A0A3S4SYM5"/>
<gene>
    <name evidence="1" type="ORF">NCTC10297_00715</name>
</gene>
<dbReference type="Proteomes" id="UP000274100">
    <property type="component" value="Chromosome"/>
</dbReference>
<dbReference type="RefSeq" id="WP_126330126.1">
    <property type="nucleotide sequence ID" value="NZ_LR134343.1"/>
</dbReference>
<dbReference type="EMBL" id="LR134343">
    <property type="protein sequence ID" value="VEG12773.1"/>
    <property type="molecule type" value="Genomic_DNA"/>
</dbReference>
<name>A0A3S4SYM5_9GAMM</name>